<feature type="non-terminal residue" evidence="1">
    <location>
        <position position="41"/>
    </location>
</feature>
<keyword evidence="1" id="KW-0396">Initiation factor</keyword>
<organism evidence="1 2">
    <name type="scientific">Plesiocystis pacifica SIR-1</name>
    <dbReference type="NCBI Taxonomy" id="391625"/>
    <lineage>
        <taxon>Bacteria</taxon>
        <taxon>Pseudomonadati</taxon>
        <taxon>Myxococcota</taxon>
        <taxon>Polyangia</taxon>
        <taxon>Nannocystales</taxon>
        <taxon>Nannocystaceae</taxon>
        <taxon>Plesiocystis</taxon>
    </lineage>
</organism>
<reference evidence="1 2" key="1">
    <citation type="submission" date="2007-06" db="EMBL/GenBank/DDBJ databases">
        <authorList>
            <person name="Shimkets L."/>
            <person name="Ferriera S."/>
            <person name="Johnson J."/>
            <person name="Kravitz S."/>
            <person name="Beeson K."/>
            <person name="Sutton G."/>
            <person name="Rogers Y.-H."/>
            <person name="Friedman R."/>
            <person name="Frazier M."/>
            <person name="Venter J.C."/>
        </authorList>
    </citation>
    <scope>NUCLEOTIDE SEQUENCE [LARGE SCALE GENOMIC DNA]</scope>
    <source>
        <strain evidence="1 2">SIR-1</strain>
    </source>
</reference>
<evidence type="ECO:0000313" key="1">
    <source>
        <dbReference type="EMBL" id="EDM78776.1"/>
    </source>
</evidence>
<keyword evidence="1" id="KW-0648">Protein biosynthesis</keyword>
<evidence type="ECO:0000313" key="2">
    <source>
        <dbReference type="Proteomes" id="UP000005801"/>
    </source>
</evidence>
<dbReference type="AlphaFoldDB" id="A6G5J5"/>
<comment type="caution">
    <text evidence="1">The sequence shown here is derived from an EMBL/GenBank/DDBJ whole genome shotgun (WGS) entry which is preliminary data.</text>
</comment>
<gene>
    <name evidence="1" type="primary">infB</name>
    <name evidence="1" type="ORF">PPSIR1_32297</name>
</gene>
<accession>A6G5J5</accession>
<dbReference type="EMBL" id="ABCS01000026">
    <property type="protein sequence ID" value="EDM78776.1"/>
    <property type="molecule type" value="Genomic_DNA"/>
</dbReference>
<keyword evidence="2" id="KW-1185">Reference proteome</keyword>
<dbReference type="GO" id="GO:0003743">
    <property type="term" value="F:translation initiation factor activity"/>
    <property type="evidence" value="ECO:0007669"/>
    <property type="project" value="UniProtKB-KW"/>
</dbReference>
<proteinExistence type="predicted"/>
<sequence>MDCGGQAHRGIARSFRHIWTELGLQAWLLGQLADGSRRLWI</sequence>
<name>A6G5J5_9BACT</name>
<dbReference type="Proteomes" id="UP000005801">
    <property type="component" value="Unassembled WGS sequence"/>
</dbReference>
<protein>
    <submittedName>
        <fullName evidence="1">Translation initiation factor IF-2</fullName>
    </submittedName>
</protein>